<keyword evidence="3" id="KW-0804">Transcription</keyword>
<keyword evidence="1" id="KW-0805">Transcription regulation</keyword>
<dbReference type="PRINTS" id="PR00038">
    <property type="entry name" value="HTHLUXR"/>
</dbReference>
<keyword evidence="6" id="KW-1185">Reference proteome</keyword>
<name>A0A542DJZ0_AMYCI</name>
<dbReference type="InterPro" id="IPR000792">
    <property type="entry name" value="Tscrpt_reg_LuxR_C"/>
</dbReference>
<dbReference type="Proteomes" id="UP000320876">
    <property type="component" value="Unassembled WGS sequence"/>
</dbReference>
<keyword evidence="2 5" id="KW-0238">DNA-binding</keyword>
<dbReference type="CDD" id="cd06170">
    <property type="entry name" value="LuxR_C_like"/>
    <property type="match status" value="1"/>
</dbReference>
<proteinExistence type="predicted"/>
<protein>
    <submittedName>
        <fullName evidence="5">DNA-binding NarL/FixJ family response regulator</fullName>
    </submittedName>
</protein>
<dbReference type="GO" id="GO:0006355">
    <property type="term" value="P:regulation of DNA-templated transcription"/>
    <property type="evidence" value="ECO:0007669"/>
    <property type="project" value="InterPro"/>
</dbReference>
<dbReference type="PROSITE" id="PS50043">
    <property type="entry name" value="HTH_LUXR_2"/>
    <property type="match status" value="1"/>
</dbReference>
<dbReference type="PANTHER" id="PTHR44688:SF16">
    <property type="entry name" value="DNA-BINDING TRANSCRIPTIONAL ACTIVATOR DEVR_DOSR"/>
    <property type="match status" value="1"/>
</dbReference>
<dbReference type="Pfam" id="PF00196">
    <property type="entry name" value="GerE"/>
    <property type="match status" value="1"/>
</dbReference>
<dbReference type="InterPro" id="IPR016032">
    <property type="entry name" value="Sig_transdc_resp-reg_C-effctor"/>
</dbReference>
<dbReference type="Gene3D" id="3.40.50.2300">
    <property type="match status" value="1"/>
</dbReference>
<dbReference type="EMBL" id="VFML01000001">
    <property type="protein sequence ID" value="TQJ03413.1"/>
    <property type="molecule type" value="Genomic_DNA"/>
</dbReference>
<dbReference type="PANTHER" id="PTHR44688">
    <property type="entry name" value="DNA-BINDING TRANSCRIPTIONAL ACTIVATOR DEVR_DOSR"/>
    <property type="match status" value="1"/>
</dbReference>
<dbReference type="GO" id="GO:0003677">
    <property type="term" value="F:DNA binding"/>
    <property type="evidence" value="ECO:0007669"/>
    <property type="project" value="UniProtKB-KW"/>
</dbReference>
<feature type="domain" description="HTH luxR-type" evidence="4">
    <location>
        <begin position="186"/>
        <end position="251"/>
    </location>
</feature>
<evidence type="ECO:0000256" key="1">
    <source>
        <dbReference type="ARBA" id="ARBA00023015"/>
    </source>
</evidence>
<gene>
    <name evidence="5" type="ORF">FB471_3169</name>
</gene>
<evidence type="ECO:0000313" key="6">
    <source>
        <dbReference type="Proteomes" id="UP000320876"/>
    </source>
</evidence>
<dbReference type="SMART" id="SM00421">
    <property type="entry name" value="HTH_LUXR"/>
    <property type="match status" value="1"/>
</dbReference>
<evidence type="ECO:0000259" key="4">
    <source>
        <dbReference type="PROSITE" id="PS50043"/>
    </source>
</evidence>
<reference evidence="5 6" key="1">
    <citation type="submission" date="2019-06" db="EMBL/GenBank/DDBJ databases">
        <title>Sequencing the genomes of 1000 actinobacteria strains.</title>
        <authorList>
            <person name="Klenk H.-P."/>
        </authorList>
    </citation>
    <scope>NUCLEOTIDE SEQUENCE [LARGE SCALE GENOMIC DNA]</scope>
    <source>
        <strain evidence="5 6">DSM 45679</strain>
    </source>
</reference>
<sequence length="267" mass="28974">MSEECVAKWSGGTLVTTERAHGRRSDARDVATSSEALARRAVPGQPRRQRTMVVFDPQPISGLGVSANAGRALPEFTDTRYVISLREAFARIGADPPALFVAHAPPAIALRILQKLSRMDAAVPLLVLLPRPVPAEELTRLRAAGAAGLLPAQATPEELRVAIAQTYFHGDYRHPKLTPLERFAGPAPERKALSKRELTVLNLMAEGWTNEAIGRRLFLSTDTIRCHVRSVLSKLHAENRTHAVALGYRLGLLSCGAPDCPAHPGQE</sequence>
<dbReference type="SUPFAM" id="SSF46894">
    <property type="entry name" value="C-terminal effector domain of the bipartite response regulators"/>
    <property type="match status" value="1"/>
</dbReference>
<accession>A0A542DJZ0</accession>
<evidence type="ECO:0000256" key="3">
    <source>
        <dbReference type="ARBA" id="ARBA00023163"/>
    </source>
</evidence>
<dbReference type="OrthoDB" id="3679796at2"/>
<dbReference type="AlphaFoldDB" id="A0A542DJZ0"/>
<dbReference type="PROSITE" id="PS00622">
    <property type="entry name" value="HTH_LUXR_1"/>
    <property type="match status" value="1"/>
</dbReference>
<evidence type="ECO:0000256" key="2">
    <source>
        <dbReference type="ARBA" id="ARBA00023125"/>
    </source>
</evidence>
<comment type="caution">
    <text evidence="5">The sequence shown here is derived from an EMBL/GenBank/DDBJ whole genome shotgun (WGS) entry which is preliminary data.</text>
</comment>
<organism evidence="5 6">
    <name type="scientific">Amycolatopsis cihanbeyliensis</name>
    <dbReference type="NCBI Taxonomy" id="1128664"/>
    <lineage>
        <taxon>Bacteria</taxon>
        <taxon>Bacillati</taxon>
        <taxon>Actinomycetota</taxon>
        <taxon>Actinomycetes</taxon>
        <taxon>Pseudonocardiales</taxon>
        <taxon>Pseudonocardiaceae</taxon>
        <taxon>Amycolatopsis</taxon>
    </lineage>
</organism>
<evidence type="ECO:0000313" key="5">
    <source>
        <dbReference type="EMBL" id="TQJ03413.1"/>
    </source>
</evidence>